<evidence type="ECO:0000313" key="4">
    <source>
        <dbReference type="EMBL" id="MDP1520270.1"/>
    </source>
</evidence>
<proteinExistence type="inferred from homology"/>
<evidence type="ECO:0000256" key="2">
    <source>
        <dbReference type="ARBA" id="ARBA00022801"/>
    </source>
</evidence>
<dbReference type="InterPro" id="IPR045254">
    <property type="entry name" value="Nit1/2_C-N_Hydrolase"/>
</dbReference>
<dbReference type="PROSITE" id="PS50263">
    <property type="entry name" value="CN_HYDROLASE"/>
    <property type="match status" value="1"/>
</dbReference>
<dbReference type="AlphaFoldDB" id="A0AAW8B2Q6"/>
<dbReference type="RefSeq" id="WP_305169836.1">
    <property type="nucleotide sequence ID" value="NZ_JAUUUU010000002.1"/>
</dbReference>
<comment type="caution">
    <text evidence="4">The sequence shown here is derived from an EMBL/GenBank/DDBJ whole genome shotgun (WGS) entry which is preliminary data.</text>
</comment>
<name>A0AAW8B2Q6_9GAMM</name>
<keyword evidence="2 4" id="KW-0378">Hydrolase</keyword>
<evidence type="ECO:0000313" key="5">
    <source>
        <dbReference type="Proteomes" id="UP001178354"/>
    </source>
</evidence>
<dbReference type="Pfam" id="PF00795">
    <property type="entry name" value="CN_hydrolase"/>
    <property type="match status" value="1"/>
</dbReference>
<dbReference type="EMBL" id="JAUUUU010000002">
    <property type="protein sequence ID" value="MDP1520270.1"/>
    <property type="molecule type" value="Genomic_DNA"/>
</dbReference>
<organism evidence="4 5">
    <name type="scientific">Porticoccus litoralis</name>
    <dbReference type="NCBI Taxonomy" id="434086"/>
    <lineage>
        <taxon>Bacteria</taxon>
        <taxon>Pseudomonadati</taxon>
        <taxon>Pseudomonadota</taxon>
        <taxon>Gammaproteobacteria</taxon>
        <taxon>Cellvibrionales</taxon>
        <taxon>Porticoccaceae</taxon>
        <taxon>Porticoccus</taxon>
    </lineage>
</organism>
<dbReference type="SUPFAM" id="SSF56317">
    <property type="entry name" value="Carbon-nitrogen hydrolase"/>
    <property type="match status" value="1"/>
</dbReference>
<dbReference type="InterPro" id="IPR036526">
    <property type="entry name" value="C-N_Hydrolase_sf"/>
</dbReference>
<dbReference type="PANTHER" id="PTHR23088">
    <property type="entry name" value="NITRILASE-RELATED"/>
    <property type="match status" value="1"/>
</dbReference>
<dbReference type="Gene3D" id="3.60.110.10">
    <property type="entry name" value="Carbon-nitrogen hydrolase"/>
    <property type="match status" value="1"/>
</dbReference>
<protein>
    <submittedName>
        <fullName evidence="4">Carbon-nitrogen hydrolase family protein</fullName>
    </submittedName>
</protein>
<evidence type="ECO:0000259" key="3">
    <source>
        <dbReference type="PROSITE" id="PS50263"/>
    </source>
</evidence>
<dbReference type="InterPro" id="IPR003010">
    <property type="entry name" value="C-N_Hydrolase"/>
</dbReference>
<dbReference type="GO" id="GO:0016811">
    <property type="term" value="F:hydrolase activity, acting on carbon-nitrogen (but not peptide) bonds, in linear amides"/>
    <property type="evidence" value="ECO:0007669"/>
    <property type="project" value="InterPro"/>
</dbReference>
<dbReference type="CDD" id="cd07572">
    <property type="entry name" value="nit"/>
    <property type="match status" value="1"/>
</dbReference>
<keyword evidence="5" id="KW-1185">Reference proteome</keyword>
<comment type="similarity">
    <text evidence="1">Belongs to the carbon-nitrogen hydrolase superfamily. NIT1/NIT2 family.</text>
</comment>
<evidence type="ECO:0000256" key="1">
    <source>
        <dbReference type="ARBA" id="ARBA00010613"/>
    </source>
</evidence>
<dbReference type="PANTHER" id="PTHR23088:SF27">
    <property type="entry name" value="DEAMINATED GLUTATHIONE AMIDASE"/>
    <property type="match status" value="1"/>
</dbReference>
<reference evidence="4" key="2">
    <citation type="submission" date="2023-08" db="EMBL/GenBank/DDBJ databases">
        <authorList>
            <person name="Luo J."/>
        </authorList>
    </citation>
    <scope>NUCLEOTIDE SEQUENCE</scope>
    <source>
        <strain evidence="4">DSM 25064</strain>
    </source>
</reference>
<accession>A0AAW8B2Q6</accession>
<dbReference type="PROSITE" id="PS01227">
    <property type="entry name" value="UPF0012"/>
    <property type="match status" value="1"/>
</dbReference>
<gene>
    <name evidence="4" type="ORF">Q8A57_04740</name>
</gene>
<dbReference type="Proteomes" id="UP001178354">
    <property type="component" value="Unassembled WGS sequence"/>
</dbReference>
<sequence>MSRIAAVQMTSGGSLDSNLQQAAALIAQAVEQGSELLVLPEYFAYHGCRDIAEIARNERDASGPARQFLARMARQHSVWLVGGTIPVAVDPETGGDNRAAASCFVVNPQGEEVACYQKIHLFDVDVDDARGSYRESDDYCHGSEAVVVDTPLGKLGLTVCYDLRFPELYRHLAGAGAEILLVPSAFTTATGESHWELLLRARAVENLCYVVGANMGDRFHEKRPTWGGSAIIDPWGVVLSDMAEGPGVVSADINLNYLRKLRQKMPVHEHRRFSVVKTSD</sequence>
<reference evidence="4" key="1">
    <citation type="journal article" date="2010" name="Int. J. Syst. Evol. Microbiol.">
        <title>Porticoccus litoralis gen. nov., sp. nov., a gammaproteobacterium isolated from the Yellow Sea.</title>
        <authorList>
            <person name="Oh H.M."/>
            <person name="Kim H."/>
            <person name="Kim K.M."/>
            <person name="Min G.S."/>
            <person name="Cho J.C."/>
        </authorList>
    </citation>
    <scope>NUCLEOTIDE SEQUENCE</scope>
    <source>
        <strain evidence="4">DSM 25064</strain>
    </source>
</reference>
<dbReference type="InterPro" id="IPR001110">
    <property type="entry name" value="UPF0012_CS"/>
</dbReference>
<feature type="domain" description="CN hydrolase" evidence="3">
    <location>
        <begin position="2"/>
        <end position="255"/>
    </location>
</feature>